<dbReference type="GO" id="GO:0006020">
    <property type="term" value="P:inositol metabolic process"/>
    <property type="evidence" value="ECO:0007669"/>
    <property type="project" value="TreeGrafter"/>
</dbReference>
<dbReference type="PANTHER" id="PTHR20854">
    <property type="entry name" value="INOSITOL MONOPHOSPHATASE"/>
    <property type="match status" value="1"/>
</dbReference>
<reference evidence="3 4" key="1">
    <citation type="submission" date="2015-11" db="EMBL/GenBank/DDBJ databases">
        <authorList>
            <person name="Zhang Y."/>
            <person name="Guo Z."/>
        </authorList>
    </citation>
    <scope>NUCLEOTIDE SEQUENCE [LARGE SCALE GENOMIC DNA]</scope>
    <source>
        <strain evidence="3 4">KCTC 32221</strain>
    </source>
</reference>
<dbReference type="PANTHER" id="PTHR20854:SF4">
    <property type="entry name" value="INOSITOL-1-MONOPHOSPHATASE-RELATED"/>
    <property type="match status" value="1"/>
</dbReference>
<protein>
    <submittedName>
        <fullName evidence="3">Inositol monophosphatase</fullName>
    </submittedName>
</protein>
<dbReference type="SUPFAM" id="SSF56655">
    <property type="entry name" value="Carbohydrate phosphatase"/>
    <property type="match status" value="1"/>
</dbReference>
<evidence type="ECO:0000313" key="3">
    <source>
        <dbReference type="EMBL" id="ALO46689.1"/>
    </source>
</evidence>
<dbReference type="Gene3D" id="3.40.190.80">
    <property type="match status" value="1"/>
</dbReference>
<dbReference type="OrthoDB" id="9785695at2"/>
<feature type="binding site" evidence="2">
    <location>
        <position position="99"/>
    </location>
    <ligand>
        <name>Mg(2+)</name>
        <dbReference type="ChEBI" id="CHEBI:18420"/>
        <label>1</label>
        <note>catalytic</note>
    </ligand>
</feature>
<evidence type="ECO:0000313" key="4">
    <source>
        <dbReference type="Proteomes" id="UP000065641"/>
    </source>
</evidence>
<keyword evidence="2" id="KW-0460">Magnesium</keyword>
<keyword evidence="4" id="KW-1185">Reference proteome</keyword>
<dbReference type="Proteomes" id="UP000065641">
    <property type="component" value="Chromosome"/>
</dbReference>
<dbReference type="STRING" id="1249552.PS2015_2050"/>
<organism evidence="3 4">
    <name type="scientific">Pseudohongiella spirulinae</name>
    <dbReference type="NCBI Taxonomy" id="1249552"/>
    <lineage>
        <taxon>Bacteria</taxon>
        <taxon>Pseudomonadati</taxon>
        <taxon>Pseudomonadota</taxon>
        <taxon>Gammaproteobacteria</taxon>
        <taxon>Pseudomonadales</taxon>
        <taxon>Pseudohongiellaceae</taxon>
        <taxon>Pseudohongiella</taxon>
    </lineage>
</organism>
<dbReference type="KEGG" id="pspi:PS2015_2050"/>
<dbReference type="GO" id="GO:0008934">
    <property type="term" value="F:inositol monophosphate 1-phosphatase activity"/>
    <property type="evidence" value="ECO:0007669"/>
    <property type="project" value="TreeGrafter"/>
</dbReference>
<proteinExistence type="inferred from homology"/>
<dbReference type="GO" id="GO:0046872">
    <property type="term" value="F:metal ion binding"/>
    <property type="evidence" value="ECO:0007669"/>
    <property type="project" value="UniProtKB-KW"/>
</dbReference>
<name>A0A0S2KEF0_9GAMM</name>
<gene>
    <name evidence="3" type="ORF">PS2015_2050</name>
</gene>
<accession>A0A0S2KEF0</accession>
<comment type="cofactor">
    <cofactor evidence="2">
        <name>Mg(2+)</name>
        <dbReference type="ChEBI" id="CHEBI:18420"/>
    </cofactor>
</comment>
<dbReference type="InterPro" id="IPR000760">
    <property type="entry name" value="Inositol_monophosphatase-like"/>
</dbReference>
<keyword evidence="2" id="KW-0479">Metal-binding</keyword>
<sequence length="275" mass="29763">MIARFKVFNCQSDHTMHPAINIALRAARSAAEQIAHVADRLDRVTVVEDHAGNLVTSMDLDAERTILYHLRKAYPDFSVESRISGFTEGADRDNIWLIDPIAGNRNFQRGAGQFCVSIALKTSRGITHAVLVNPTSNQEFTASKGDGAQLNATRIRAGKATSLDRAMVALDGAPDGEPVVMQKMLSDLINMSAQVRISGCPPMDMVNVAAGRLDAAWCAQQTECTIAAARLILLEAGALLGDPQGNPQTANSKELLFSNPKCFKHLLQIRQGITI</sequence>
<dbReference type="Gene3D" id="3.30.540.10">
    <property type="entry name" value="Fructose-1,6-Bisphosphatase, subunit A, domain 1"/>
    <property type="match status" value="1"/>
</dbReference>
<dbReference type="Pfam" id="PF00459">
    <property type="entry name" value="Inositol_P"/>
    <property type="match status" value="1"/>
</dbReference>
<dbReference type="EMBL" id="CP013189">
    <property type="protein sequence ID" value="ALO46689.1"/>
    <property type="molecule type" value="Genomic_DNA"/>
</dbReference>
<dbReference type="GO" id="GO:0007165">
    <property type="term" value="P:signal transduction"/>
    <property type="evidence" value="ECO:0007669"/>
    <property type="project" value="TreeGrafter"/>
</dbReference>
<evidence type="ECO:0000256" key="2">
    <source>
        <dbReference type="PIRSR" id="PIRSR600760-2"/>
    </source>
</evidence>
<evidence type="ECO:0000256" key="1">
    <source>
        <dbReference type="ARBA" id="ARBA00009759"/>
    </source>
</evidence>
<dbReference type="AlphaFoldDB" id="A0A0S2KEF0"/>
<comment type="similarity">
    <text evidence="1">Belongs to the inositol monophosphatase superfamily.</text>
</comment>
<dbReference type="PRINTS" id="PR00377">
    <property type="entry name" value="IMPHPHTASES"/>
</dbReference>
<feature type="binding site" evidence="2">
    <location>
        <position position="101"/>
    </location>
    <ligand>
        <name>Mg(2+)</name>
        <dbReference type="ChEBI" id="CHEBI:18420"/>
        <label>1</label>
        <note>catalytic</note>
    </ligand>
</feature>